<keyword evidence="1" id="KW-0472">Membrane</keyword>
<dbReference type="PANTHER" id="PTHR41386:SF1">
    <property type="entry name" value="MEMBRANE PROTEIN"/>
    <property type="match status" value="1"/>
</dbReference>
<dbReference type="EMBL" id="QHCT01000001">
    <property type="protein sequence ID" value="RHX92503.1"/>
    <property type="molecule type" value="Genomic_DNA"/>
</dbReference>
<protein>
    <recommendedName>
        <fullName evidence="4">DUF1003 domain-containing protein</fullName>
    </recommendedName>
</protein>
<name>A0A396ZE16_9LEPT</name>
<feature type="transmembrane region" description="Helical" evidence="1">
    <location>
        <begin position="154"/>
        <end position="177"/>
    </location>
</feature>
<dbReference type="PANTHER" id="PTHR41386">
    <property type="entry name" value="INTEGRAL MEMBRANE PROTEIN-RELATED"/>
    <property type="match status" value="1"/>
</dbReference>
<dbReference type="OrthoDB" id="9795736at2"/>
<dbReference type="Proteomes" id="UP000265798">
    <property type="component" value="Unassembled WGS sequence"/>
</dbReference>
<feature type="transmembrane region" description="Helical" evidence="1">
    <location>
        <begin position="128"/>
        <end position="148"/>
    </location>
</feature>
<reference evidence="3" key="1">
    <citation type="submission" date="2018-05" db="EMBL/GenBank/DDBJ databases">
        <title>Leptospira yasudae sp. nov. and Leptospira stimsonii sp. nov., two pathogenic species of the genus Leptospira isolated from environmental sources.</title>
        <authorList>
            <person name="Casanovas-Massana A."/>
            <person name="Hamond C."/>
            <person name="Santos L.A."/>
            <person name="Hacker K.P."/>
            <person name="Balassiano I."/>
            <person name="Medeiros M.A."/>
            <person name="Reis M.G."/>
            <person name="Ko A.I."/>
            <person name="Wunder E.A."/>
        </authorList>
    </citation>
    <scope>NUCLEOTIDE SEQUENCE [LARGE SCALE GENOMIC DNA]</scope>
    <source>
        <strain evidence="3">Yale</strain>
    </source>
</reference>
<gene>
    <name evidence="2" type="ORF">DLM75_04770</name>
</gene>
<dbReference type="InterPro" id="IPR010406">
    <property type="entry name" value="DUF1003"/>
</dbReference>
<comment type="caution">
    <text evidence="2">The sequence shown here is derived from an EMBL/GenBank/DDBJ whole genome shotgun (WGS) entry which is preliminary data.</text>
</comment>
<sequence>MKKKTEESESTSNLIRCDICNQLYKEDKVVSSLGIRKEVQSILEEKNPVWNEHSSVCTNDYNKARVTYVRRIMEEEIGSIHSLEQEVINSVTESNLISANDNDSYVEKLSLGDQIADKVAKFGGSWSFIITFFLVMLGWIMGNAAILIRSPFDPYPFILLNLVLSCLAAIQAPIIMMSQNRQETKDRIRSENDYKVNLKSEIEIRTLHEKVDHLLMNQRSKMIQVQEIQMEILGEINDQLKSQNGIGKKL</sequence>
<dbReference type="Pfam" id="PF06210">
    <property type="entry name" value="DUF1003"/>
    <property type="match status" value="1"/>
</dbReference>
<evidence type="ECO:0000313" key="3">
    <source>
        <dbReference type="Proteomes" id="UP000265798"/>
    </source>
</evidence>
<evidence type="ECO:0000313" key="2">
    <source>
        <dbReference type="EMBL" id="RHX92503.1"/>
    </source>
</evidence>
<dbReference type="AlphaFoldDB" id="A0A396ZE16"/>
<proteinExistence type="predicted"/>
<evidence type="ECO:0008006" key="4">
    <source>
        <dbReference type="Google" id="ProtNLM"/>
    </source>
</evidence>
<evidence type="ECO:0000256" key="1">
    <source>
        <dbReference type="SAM" id="Phobius"/>
    </source>
</evidence>
<keyword evidence="1" id="KW-1133">Transmembrane helix</keyword>
<accession>A0A396ZE16</accession>
<keyword evidence="1" id="KW-0812">Transmembrane</keyword>
<organism evidence="2 3">
    <name type="scientific">Leptospira stimsonii</name>
    <dbReference type="NCBI Taxonomy" id="2202203"/>
    <lineage>
        <taxon>Bacteria</taxon>
        <taxon>Pseudomonadati</taxon>
        <taxon>Spirochaetota</taxon>
        <taxon>Spirochaetia</taxon>
        <taxon>Leptospirales</taxon>
        <taxon>Leptospiraceae</taxon>
        <taxon>Leptospira</taxon>
    </lineage>
</organism>